<dbReference type="PANTHER" id="PTHR36565:SF5">
    <property type="entry name" value="TOXIN MJ0605-RELATED"/>
    <property type="match status" value="1"/>
</dbReference>
<accession>A0A2M7SCM2</accession>
<sequence>MFNYKDCVKEGLLRKIPPSNEKANKSIEKAERWLMEARNTLAGGSCDSSVLASYMAMFHSARAILFFDGWREKSHACIARYLEELYVKTGRLEKKWVELLDHHREIRHNEQYDLSFSSTQKEAEEALKSASDFLEIMKKLLNSISGKKSSL</sequence>
<dbReference type="Pfam" id="PF05168">
    <property type="entry name" value="HEPN"/>
    <property type="match status" value="1"/>
</dbReference>
<protein>
    <submittedName>
        <fullName evidence="3">HEPN domain-containing protein</fullName>
    </submittedName>
</protein>
<proteinExistence type="inferred from homology"/>
<dbReference type="EMBL" id="PFMR01000128">
    <property type="protein sequence ID" value="PIZ17306.1"/>
    <property type="molecule type" value="Genomic_DNA"/>
</dbReference>
<dbReference type="SUPFAM" id="SSF81593">
    <property type="entry name" value="Nucleotidyltransferase substrate binding subunit/domain"/>
    <property type="match status" value="1"/>
</dbReference>
<comment type="similarity">
    <text evidence="1">Belongs to the UPF0332 family.</text>
</comment>
<gene>
    <name evidence="3" type="ORF">COY52_04780</name>
</gene>
<dbReference type="Proteomes" id="UP000229307">
    <property type="component" value="Unassembled WGS sequence"/>
</dbReference>
<organism evidence="3 4">
    <name type="scientific">Candidatus Desantisbacteria bacterium CG_4_10_14_0_8_um_filter_48_22</name>
    <dbReference type="NCBI Taxonomy" id="1974543"/>
    <lineage>
        <taxon>Bacteria</taxon>
        <taxon>Candidatus Desantisiibacteriota</taxon>
    </lineage>
</organism>
<evidence type="ECO:0000313" key="4">
    <source>
        <dbReference type="Proteomes" id="UP000229307"/>
    </source>
</evidence>
<evidence type="ECO:0000256" key="1">
    <source>
        <dbReference type="ARBA" id="ARBA00038248"/>
    </source>
</evidence>
<dbReference type="InterPro" id="IPR052226">
    <property type="entry name" value="UPF0332_toxin"/>
</dbReference>
<dbReference type="InterPro" id="IPR007842">
    <property type="entry name" value="HEPN_dom"/>
</dbReference>
<feature type="domain" description="HEPN" evidence="2">
    <location>
        <begin position="25"/>
        <end position="139"/>
    </location>
</feature>
<evidence type="ECO:0000313" key="3">
    <source>
        <dbReference type="EMBL" id="PIZ17306.1"/>
    </source>
</evidence>
<dbReference type="Gene3D" id="1.20.120.330">
    <property type="entry name" value="Nucleotidyltransferases domain 2"/>
    <property type="match status" value="1"/>
</dbReference>
<reference evidence="4" key="1">
    <citation type="submission" date="2017-09" db="EMBL/GenBank/DDBJ databases">
        <title>Depth-based differentiation of microbial function through sediment-hosted aquifers and enrichment of novel symbionts in the deep terrestrial subsurface.</title>
        <authorList>
            <person name="Probst A.J."/>
            <person name="Ladd B."/>
            <person name="Jarett J.K."/>
            <person name="Geller-Mcgrath D.E."/>
            <person name="Sieber C.M.K."/>
            <person name="Emerson J.B."/>
            <person name="Anantharaman K."/>
            <person name="Thomas B.C."/>
            <person name="Malmstrom R."/>
            <person name="Stieglmeier M."/>
            <person name="Klingl A."/>
            <person name="Woyke T."/>
            <person name="Ryan C.M."/>
            <person name="Banfield J.F."/>
        </authorList>
    </citation>
    <scope>NUCLEOTIDE SEQUENCE [LARGE SCALE GENOMIC DNA]</scope>
</reference>
<evidence type="ECO:0000259" key="2">
    <source>
        <dbReference type="Pfam" id="PF05168"/>
    </source>
</evidence>
<name>A0A2M7SCM2_9BACT</name>
<comment type="caution">
    <text evidence="3">The sequence shown here is derived from an EMBL/GenBank/DDBJ whole genome shotgun (WGS) entry which is preliminary data.</text>
</comment>
<dbReference type="PANTHER" id="PTHR36565">
    <property type="entry name" value="UPF0332 PROTEIN TM_1000"/>
    <property type="match status" value="1"/>
</dbReference>
<dbReference type="AlphaFoldDB" id="A0A2M7SCM2"/>